<evidence type="ECO:0000256" key="6">
    <source>
        <dbReference type="SAM" id="Phobius"/>
    </source>
</evidence>
<evidence type="ECO:0000256" key="2">
    <source>
        <dbReference type="ARBA" id="ARBA00022475"/>
    </source>
</evidence>
<dbReference type="PANTHER" id="PTHR32309:SF13">
    <property type="entry name" value="FERRIC ENTEROBACTIN TRANSPORT PROTEIN FEPE"/>
    <property type="match status" value="1"/>
</dbReference>
<evidence type="ECO:0000256" key="4">
    <source>
        <dbReference type="ARBA" id="ARBA00022989"/>
    </source>
</evidence>
<dbReference type="AlphaFoldDB" id="A0A0W0SE74"/>
<dbReference type="PATRIC" id="fig|29422.6.peg.2091"/>
<dbReference type="RefSeq" id="WP_058441957.1">
    <property type="nucleotide sequence ID" value="NZ_CAAAHU010000002.1"/>
</dbReference>
<dbReference type="EMBL" id="LNXV01000029">
    <property type="protein sequence ID" value="KTC81441.1"/>
    <property type="molecule type" value="Genomic_DNA"/>
</dbReference>
<evidence type="ECO:0000256" key="3">
    <source>
        <dbReference type="ARBA" id="ARBA00022692"/>
    </source>
</evidence>
<gene>
    <name evidence="8" type="primary">wzzB</name>
    <name evidence="8" type="ORF">Lbru_1961</name>
</gene>
<keyword evidence="3 6" id="KW-0812">Transmembrane</keyword>
<dbReference type="InterPro" id="IPR003856">
    <property type="entry name" value="LPS_length_determ_N"/>
</dbReference>
<evidence type="ECO:0000256" key="5">
    <source>
        <dbReference type="ARBA" id="ARBA00023136"/>
    </source>
</evidence>
<comment type="subcellular location">
    <subcellularLocation>
        <location evidence="1">Cell membrane</location>
        <topology evidence="1">Multi-pass membrane protein</topology>
    </subcellularLocation>
</comment>
<keyword evidence="2" id="KW-1003">Cell membrane</keyword>
<sequence length="347" mass="39434">MEGKNSTVMHYDEIDLAELLRTLWKRKFLILFITFLCALAGASYIFVRKPIYEAKAYISLPSLADIAAFNYGRTGEDSRMKPFRPAEIYQIFTDNLLSESIKRKFFKVFFLSSLSEVKRNTSQDKLYDSFSKQIAIKELSKLPPSKYLLTVKGTNPAQTVIWAKDYIALVSQKTASDIMLIIQNQKEAVTEDLEKQIAMKREVASKKRSDRLTQLREALTVAQAIGIKEPSISSLNGTITDASTFNEPSMMYLRGSKALEVEIKNLTLRQSDDAFIPDLRTLESDYHFYKTIKIDSEDATVFRLDGAIRVPDLPVSLQASVLILLSIVFGLLLGVSWVTLQHFWLKK</sequence>
<dbReference type="GO" id="GO:0004713">
    <property type="term" value="F:protein tyrosine kinase activity"/>
    <property type="evidence" value="ECO:0007669"/>
    <property type="project" value="TreeGrafter"/>
</dbReference>
<dbReference type="STRING" id="29422.Lbru_1961"/>
<organism evidence="8 9">
    <name type="scientific">Legionella brunensis</name>
    <dbReference type="NCBI Taxonomy" id="29422"/>
    <lineage>
        <taxon>Bacteria</taxon>
        <taxon>Pseudomonadati</taxon>
        <taxon>Pseudomonadota</taxon>
        <taxon>Gammaproteobacteria</taxon>
        <taxon>Legionellales</taxon>
        <taxon>Legionellaceae</taxon>
        <taxon>Legionella</taxon>
    </lineage>
</organism>
<comment type="caution">
    <text evidence="8">The sequence shown here is derived from an EMBL/GenBank/DDBJ whole genome shotgun (WGS) entry which is preliminary data.</text>
</comment>
<dbReference type="GO" id="GO:0005886">
    <property type="term" value="C:plasma membrane"/>
    <property type="evidence" value="ECO:0007669"/>
    <property type="project" value="UniProtKB-SubCell"/>
</dbReference>
<name>A0A0W0SE74_9GAMM</name>
<keyword evidence="4 6" id="KW-1133">Transmembrane helix</keyword>
<feature type="domain" description="Polysaccharide chain length determinant N-terminal" evidence="7">
    <location>
        <begin position="12"/>
        <end position="106"/>
    </location>
</feature>
<dbReference type="Proteomes" id="UP000054742">
    <property type="component" value="Unassembled WGS sequence"/>
</dbReference>
<feature type="transmembrane region" description="Helical" evidence="6">
    <location>
        <begin position="28"/>
        <end position="47"/>
    </location>
</feature>
<evidence type="ECO:0000313" key="9">
    <source>
        <dbReference type="Proteomes" id="UP000054742"/>
    </source>
</evidence>
<proteinExistence type="predicted"/>
<dbReference type="InterPro" id="IPR050445">
    <property type="entry name" value="Bact_polysacc_biosynth/exp"/>
</dbReference>
<evidence type="ECO:0000259" key="7">
    <source>
        <dbReference type="Pfam" id="PF02706"/>
    </source>
</evidence>
<reference evidence="8 9" key="1">
    <citation type="submission" date="2015-11" db="EMBL/GenBank/DDBJ databases">
        <title>Genomic analysis of 38 Legionella species identifies large and diverse effector repertoires.</title>
        <authorList>
            <person name="Burstein D."/>
            <person name="Amaro F."/>
            <person name="Zusman T."/>
            <person name="Lifshitz Z."/>
            <person name="Cohen O."/>
            <person name="Gilbert J.A."/>
            <person name="Pupko T."/>
            <person name="Shuman H.A."/>
            <person name="Segal G."/>
        </authorList>
    </citation>
    <scope>NUCLEOTIDE SEQUENCE [LARGE SCALE GENOMIC DNA]</scope>
    <source>
        <strain evidence="8 9">ATCC 43878</strain>
    </source>
</reference>
<dbReference type="PANTHER" id="PTHR32309">
    <property type="entry name" value="TYROSINE-PROTEIN KINASE"/>
    <property type="match status" value="1"/>
</dbReference>
<evidence type="ECO:0000313" key="8">
    <source>
        <dbReference type="EMBL" id="KTC81441.1"/>
    </source>
</evidence>
<feature type="transmembrane region" description="Helical" evidence="6">
    <location>
        <begin position="319"/>
        <end position="340"/>
    </location>
</feature>
<dbReference type="SUPFAM" id="SSF160355">
    <property type="entry name" value="Bacterial polysaccharide co-polymerase-like"/>
    <property type="match status" value="1"/>
</dbReference>
<dbReference type="Gene3D" id="3.30.1890.10">
    <property type="entry name" value="FepE-like"/>
    <property type="match status" value="1"/>
</dbReference>
<accession>A0A0W0SE74</accession>
<keyword evidence="9" id="KW-1185">Reference proteome</keyword>
<evidence type="ECO:0000256" key="1">
    <source>
        <dbReference type="ARBA" id="ARBA00004651"/>
    </source>
</evidence>
<dbReference type="OrthoDB" id="8113255at2"/>
<dbReference type="Pfam" id="PF02706">
    <property type="entry name" value="Wzz"/>
    <property type="match status" value="1"/>
</dbReference>
<keyword evidence="5 6" id="KW-0472">Membrane</keyword>
<protein>
    <submittedName>
        <fullName evidence="8">Chain length determinant protein</fullName>
    </submittedName>
</protein>